<dbReference type="Proteomes" id="UP000283530">
    <property type="component" value="Unassembled WGS sequence"/>
</dbReference>
<dbReference type="EMBL" id="QPKB01000007">
    <property type="protein sequence ID" value="RWR89417.1"/>
    <property type="molecule type" value="Genomic_DNA"/>
</dbReference>
<organism evidence="2 3">
    <name type="scientific">Cinnamomum micranthum f. kanehirae</name>
    <dbReference type="NCBI Taxonomy" id="337451"/>
    <lineage>
        <taxon>Eukaryota</taxon>
        <taxon>Viridiplantae</taxon>
        <taxon>Streptophyta</taxon>
        <taxon>Embryophyta</taxon>
        <taxon>Tracheophyta</taxon>
        <taxon>Spermatophyta</taxon>
        <taxon>Magnoliopsida</taxon>
        <taxon>Magnoliidae</taxon>
        <taxon>Laurales</taxon>
        <taxon>Lauraceae</taxon>
        <taxon>Cinnamomum</taxon>
    </lineage>
</organism>
<evidence type="ECO:0000313" key="2">
    <source>
        <dbReference type="EMBL" id="RWR89417.1"/>
    </source>
</evidence>
<evidence type="ECO:0000256" key="1">
    <source>
        <dbReference type="SAM" id="MobiDB-lite"/>
    </source>
</evidence>
<protein>
    <submittedName>
        <fullName evidence="2">Uncharacterized protein</fullName>
    </submittedName>
</protein>
<comment type="caution">
    <text evidence="2">The sequence shown here is derived from an EMBL/GenBank/DDBJ whole genome shotgun (WGS) entry which is preliminary data.</text>
</comment>
<evidence type="ECO:0000313" key="3">
    <source>
        <dbReference type="Proteomes" id="UP000283530"/>
    </source>
</evidence>
<dbReference type="AlphaFoldDB" id="A0A443PF70"/>
<name>A0A443PF70_9MAGN</name>
<keyword evidence="3" id="KW-1185">Reference proteome</keyword>
<gene>
    <name evidence="2" type="ORF">CKAN_01847200</name>
</gene>
<proteinExistence type="predicted"/>
<reference evidence="2 3" key="1">
    <citation type="journal article" date="2019" name="Nat. Plants">
        <title>Stout camphor tree genome fills gaps in understanding of flowering plant genome evolution.</title>
        <authorList>
            <person name="Chaw S.M."/>
            <person name="Liu Y.C."/>
            <person name="Wu Y.W."/>
            <person name="Wang H.Y."/>
            <person name="Lin C.I."/>
            <person name="Wu C.S."/>
            <person name="Ke H.M."/>
            <person name="Chang L.Y."/>
            <person name="Hsu C.Y."/>
            <person name="Yang H.T."/>
            <person name="Sudianto E."/>
            <person name="Hsu M.H."/>
            <person name="Wu K.P."/>
            <person name="Wang L.N."/>
            <person name="Leebens-Mack J.H."/>
            <person name="Tsai I.J."/>
        </authorList>
    </citation>
    <scope>NUCLEOTIDE SEQUENCE [LARGE SCALE GENOMIC DNA]</scope>
    <source>
        <strain evidence="3">cv. Chaw 1501</strain>
        <tissue evidence="2">Young leaves</tissue>
    </source>
</reference>
<feature type="compositionally biased region" description="Basic residues" evidence="1">
    <location>
        <begin position="97"/>
        <end position="118"/>
    </location>
</feature>
<feature type="compositionally biased region" description="Basic and acidic residues" evidence="1">
    <location>
        <begin position="79"/>
        <end position="89"/>
    </location>
</feature>
<accession>A0A443PF70</accession>
<feature type="region of interest" description="Disordered" evidence="1">
    <location>
        <begin position="79"/>
        <end position="118"/>
    </location>
</feature>
<sequence>MMLKCAVYITRNIRVRRFRWGPHNNNPTLYEKNLQFGLLDFGSLAFPQTAFLINFYSQLETFCNIAADISHLIFEFSSTDKETEGDRHQTLGGSKISNRKREKKNNPEKKKKKYEWWV</sequence>